<dbReference type="AlphaFoldDB" id="A0A540NG66"/>
<sequence length="74" mass="8733">MRLKRGEEEMDVGRGMEQRKSEGRKKKKKAKDGIREEEGKKEIGKRRKYRVVSYPEQKHVLKVEAGEEALDLDF</sequence>
<name>A0A540NG66_MALBA</name>
<keyword evidence="3" id="KW-1185">Reference proteome</keyword>
<reference evidence="2 3" key="1">
    <citation type="journal article" date="2019" name="G3 (Bethesda)">
        <title>Sequencing of a Wild Apple (Malus baccata) Genome Unravels the Differences Between Cultivated and Wild Apple Species Regarding Disease Resistance and Cold Tolerance.</title>
        <authorList>
            <person name="Chen X."/>
        </authorList>
    </citation>
    <scope>NUCLEOTIDE SEQUENCE [LARGE SCALE GENOMIC DNA]</scope>
    <source>
        <strain evidence="3">cv. Shandingzi</strain>
        <tissue evidence="2">Leaves</tissue>
    </source>
</reference>
<gene>
    <name evidence="2" type="ORF">C1H46_004324</name>
</gene>
<organism evidence="2 3">
    <name type="scientific">Malus baccata</name>
    <name type="common">Siberian crab apple</name>
    <name type="synonym">Pyrus baccata</name>
    <dbReference type="NCBI Taxonomy" id="106549"/>
    <lineage>
        <taxon>Eukaryota</taxon>
        <taxon>Viridiplantae</taxon>
        <taxon>Streptophyta</taxon>
        <taxon>Embryophyta</taxon>
        <taxon>Tracheophyta</taxon>
        <taxon>Spermatophyta</taxon>
        <taxon>Magnoliopsida</taxon>
        <taxon>eudicotyledons</taxon>
        <taxon>Gunneridae</taxon>
        <taxon>Pentapetalae</taxon>
        <taxon>rosids</taxon>
        <taxon>fabids</taxon>
        <taxon>Rosales</taxon>
        <taxon>Rosaceae</taxon>
        <taxon>Amygdaloideae</taxon>
        <taxon>Maleae</taxon>
        <taxon>Malus</taxon>
    </lineage>
</organism>
<accession>A0A540NG66</accession>
<evidence type="ECO:0000313" key="3">
    <source>
        <dbReference type="Proteomes" id="UP000315295"/>
    </source>
</evidence>
<dbReference type="Proteomes" id="UP000315295">
    <property type="component" value="Unassembled WGS sequence"/>
</dbReference>
<comment type="caution">
    <text evidence="2">The sequence shown here is derived from an EMBL/GenBank/DDBJ whole genome shotgun (WGS) entry which is preliminary data.</text>
</comment>
<protein>
    <submittedName>
        <fullName evidence="2">Uncharacterized protein</fullName>
    </submittedName>
</protein>
<dbReference type="EMBL" id="VIEB01000049">
    <property type="protein sequence ID" value="TQE10034.1"/>
    <property type="molecule type" value="Genomic_DNA"/>
</dbReference>
<feature type="compositionally biased region" description="Basic and acidic residues" evidence="1">
    <location>
        <begin position="1"/>
        <end position="21"/>
    </location>
</feature>
<feature type="region of interest" description="Disordered" evidence="1">
    <location>
        <begin position="1"/>
        <end position="42"/>
    </location>
</feature>
<feature type="compositionally biased region" description="Basic and acidic residues" evidence="1">
    <location>
        <begin position="31"/>
        <end position="42"/>
    </location>
</feature>
<proteinExistence type="predicted"/>
<evidence type="ECO:0000313" key="2">
    <source>
        <dbReference type="EMBL" id="TQE10034.1"/>
    </source>
</evidence>
<evidence type="ECO:0000256" key="1">
    <source>
        <dbReference type="SAM" id="MobiDB-lite"/>
    </source>
</evidence>